<sequence length="50" mass="5647">MLMEQWNIVYNAGISTCVAGLEMLLEKKHIRPEETALIKSIIEGFKQGIV</sequence>
<dbReference type="KEGG" id="vg:54996961"/>
<dbReference type="Proteomes" id="UP000252267">
    <property type="component" value="Segment"/>
</dbReference>
<organism evidence="1 2">
    <name type="scientific">Salmonella phage S124</name>
    <dbReference type="NCBI Taxonomy" id="2231351"/>
    <lineage>
        <taxon>Viruses</taxon>
        <taxon>Duplodnaviria</taxon>
        <taxon>Heunggongvirae</taxon>
        <taxon>Uroviricota</taxon>
        <taxon>Caudoviricetes</taxon>
        <taxon>Demerecviridae</taxon>
        <taxon>Markadamsvirinae</taxon>
        <taxon>Epseptimavirus</taxon>
        <taxon>Epseptimavirus S124</taxon>
    </lineage>
</organism>
<reference evidence="2" key="1">
    <citation type="submission" date="2018-05" db="EMBL/GenBank/DDBJ databases">
        <title>Host range determinants of Salmonella infecting bacteriophages.</title>
        <authorList>
            <person name="Gencay Y.E."/>
        </authorList>
    </citation>
    <scope>NUCLEOTIDE SEQUENCE [LARGE SCALE GENOMIC DNA]</scope>
</reference>
<keyword evidence="2" id="KW-1185">Reference proteome</keyword>
<dbReference type="GeneID" id="54996961"/>
<dbReference type="EMBL" id="MH370375">
    <property type="protein sequence ID" value="AXC43101.1"/>
    <property type="molecule type" value="Genomic_DNA"/>
</dbReference>
<evidence type="ECO:0000313" key="1">
    <source>
        <dbReference type="EMBL" id="AXC43101.1"/>
    </source>
</evidence>
<evidence type="ECO:0000313" key="2">
    <source>
        <dbReference type="Proteomes" id="UP000252267"/>
    </source>
</evidence>
<protein>
    <submittedName>
        <fullName evidence="1">Uncharacterized protein</fullName>
    </submittedName>
</protein>
<accession>A0A2Z5HSB8</accession>
<name>A0A2Z5HSB8_9CAUD</name>
<proteinExistence type="predicted"/>
<dbReference type="RefSeq" id="YP_009806106.1">
    <property type="nucleotide sequence ID" value="NC_048013.1"/>
</dbReference>